<dbReference type="SUPFAM" id="SSF53335">
    <property type="entry name" value="S-adenosyl-L-methionine-dependent methyltransferases"/>
    <property type="match status" value="1"/>
</dbReference>
<organism evidence="2 3">
    <name type="scientific">Lacunisphaera limnophila</name>
    <dbReference type="NCBI Taxonomy" id="1838286"/>
    <lineage>
        <taxon>Bacteria</taxon>
        <taxon>Pseudomonadati</taxon>
        <taxon>Verrucomicrobiota</taxon>
        <taxon>Opitutia</taxon>
        <taxon>Opitutales</taxon>
        <taxon>Opitutaceae</taxon>
        <taxon>Lacunisphaera</taxon>
    </lineage>
</organism>
<evidence type="ECO:0000313" key="2">
    <source>
        <dbReference type="EMBL" id="AOS45923.1"/>
    </source>
</evidence>
<dbReference type="STRING" id="1838286.Verru16b_03014"/>
<evidence type="ECO:0000256" key="1">
    <source>
        <dbReference type="ARBA" id="ARBA00023115"/>
    </source>
</evidence>
<dbReference type="KEGG" id="obg:Verru16b_03014"/>
<dbReference type="PANTHER" id="PTHR43317">
    <property type="entry name" value="THERMOSPERMINE SYNTHASE ACAULIS5"/>
    <property type="match status" value="1"/>
</dbReference>
<sequence length="236" mass="25858">MKPNITLAETKAPNGARMTLVEHDGSYCIRVNGQQLMHSSVSSSEIKLGELGLARHRKLNNGTRVLIGGLGLGFTLKSVLEATGGNGTVHVAELFPEIVAWNRTHLAKLNGHLLADKRVKVLEEDVRTILAKAVRQPFDVIVLDIDNGTTAMVKTENIELYSERGMQLIFRALKPGGRAAVWSACPDVTIERRLTKAGFKVEAVPAKLYETAKRFAYMIYVADKPVEEVSPKKAKG</sequence>
<protein>
    <submittedName>
        <fullName evidence="2">Spermidine synthase</fullName>
    </submittedName>
</protein>
<evidence type="ECO:0000313" key="3">
    <source>
        <dbReference type="Proteomes" id="UP000095228"/>
    </source>
</evidence>
<dbReference type="RefSeq" id="WP_069963020.1">
    <property type="nucleotide sequence ID" value="NZ_CP016094.1"/>
</dbReference>
<dbReference type="GO" id="GO:0006596">
    <property type="term" value="P:polyamine biosynthetic process"/>
    <property type="evidence" value="ECO:0007669"/>
    <property type="project" value="UniProtKB-KW"/>
</dbReference>
<accession>A0A1D8AYE7</accession>
<dbReference type="Proteomes" id="UP000095228">
    <property type="component" value="Chromosome"/>
</dbReference>
<keyword evidence="1" id="KW-0620">Polyamine biosynthesis</keyword>
<dbReference type="OrthoDB" id="9793351at2"/>
<dbReference type="PANTHER" id="PTHR43317:SF3">
    <property type="entry name" value="BLR2883 PROTEIN"/>
    <property type="match status" value="1"/>
</dbReference>
<reference evidence="2 3" key="1">
    <citation type="submission" date="2016-06" db="EMBL/GenBank/DDBJ databases">
        <title>Three novel species with peptidoglycan cell walls form the new genus Lacunisphaera gen. nov. in the family Opitutaceae of the verrucomicrobial subdivision 4.</title>
        <authorList>
            <person name="Rast P."/>
            <person name="Gloeckner I."/>
            <person name="Jogler M."/>
            <person name="Boedeker C."/>
            <person name="Jeske O."/>
            <person name="Wiegand S."/>
            <person name="Reinhardt R."/>
            <person name="Schumann P."/>
            <person name="Rohde M."/>
            <person name="Spring S."/>
            <person name="Gloeckner F.O."/>
            <person name="Jogler C."/>
        </authorList>
    </citation>
    <scope>NUCLEOTIDE SEQUENCE [LARGE SCALE GENOMIC DNA]</scope>
    <source>
        <strain evidence="2 3">IG16b</strain>
    </source>
</reference>
<dbReference type="AlphaFoldDB" id="A0A1D8AYE7"/>
<dbReference type="Gene3D" id="3.40.50.150">
    <property type="entry name" value="Vaccinia Virus protein VP39"/>
    <property type="match status" value="1"/>
</dbReference>
<keyword evidence="3" id="KW-1185">Reference proteome</keyword>
<proteinExistence type="predicted"/>
<dbReference type="Pfam" id="PF01564">
    <property type="entry name" value="Spermine_synth"/>
    <property type="match status" value="1"/>
</dbReference>
<gene>
    <name evidence="2" type="ORF">Verru16b_03014</name>
</gene>
<dbReference type="InterPro" id="IPR029063">
    <property type="entry name" value="SAM-dependent_MTases_sf"/>
</dbReference>
<name>A0A1D8AYE7_9BACT</name>
<dbReference type="EMBL" id="CP016094">
    <property type="protein sequence ID" value="AOS45923.1"/>
    <property type="molecule type" value="Genomic_DNA"/>
</dbReference>